<keyword evidence="2" id="KW-1185">Reference proteome</keyword>
<accession>A0ABT9AAE7</accession>
<dbReference type="RefSeq" id="WP_305011495.1">
    <property type="nucleotide sequence ID" value="NZ_JAUQSX010000005.1"/>
</dbReference>
<name>A0ABT9AAE7_9BACT</name>
<evidence type="ECO:0000313" key="1">
    <source>
        <dbReference type="EMBL" id="MDO7846810.1"/>
    </source>
</evidence>
<dbReference type="Proteomes" id="UP001167796">
    <property type="component" value="Unassembled WGS sequence"/>
</dbReference>
<evidence type="ECO:0000313" key="2">
    <source>
        <dbReference type="Proteomes" id="UP001167796"/>
    </source>
</evidence>
<organism evidence="1 2">
    <name type="scientific">Hymenobacter mellowenesis</name>
    <dbReference type="NCBI Taxonomy" id="3063995"/>
    <lineage>
        <taxon>Bacteria</taxon>
        <taxon>Pseudomonadati</taxon>
        <taxon>Bacteroidota</taxon>
        <taxon>Cytophagia</taxon>
        <taxon>Cytophagales</taxon>
        <taxon>Hymenobacteraceae</taxon>
        <taxon>Hymenobacter</taxon>
    </lineage>
</organism>
<protein>
    <submittedName>
        <fullName evidence="1">Uncharacterized protein</fullName>
    </submittedName>
</protein>
<reference evidence="1" key="1">
    <citation type="submission" date="2023-07" db="EMBL/GenBank/DDBJ databases">
        <authorList>
            <person name="Kim M.K."/>
        </authorList>
    </citation>
    <scope>NUCLEOTIDE SEQUENCE</scope>
    <source>
        <strain evidence="1">M29</strain>
    </source>
</reference>
<proteinExistence type="predicted"/>
<gene>
    <name evidence="1" type="ORF">Q5H92_10615</name>
</gene>
<sequence>MQYDQPVDVLTNVDYILFDNKYERVLRQLGDQVQLRAATVADGVRKLV</sequence>
<dbReference type="EMBL" id="JAUQSX010000005">
    <property type="protein sequence ID" value="MDO7846810.1"/>
    <property type="molecule type" value="Genomic_DNA"/>
</dbReference>
<comment type="caution">
    <text evidence="1">The sequence shown here is derived from an EMBL/GenBank/DDBJ whole genome shotgun (WGS) entry which is preliminary data.</text>
</comment>